<accession>A0AAV7DGG8</accession>
<evidence type="ECO:0000256" key="10">
    <source>
        <dbReference type="ARBA" id="ARBA00023180"/>
    </source>
</evidence>
<evidence type="ECO:0000256" key="1">
    <source>
        <dbReference type="ARBA" id="ARBA00004651"/>
    </source>
</evidence>
<gene>
    <name evidence="14" type="ORF">GDO81_001824</name>
</gene>
<dbReference type="Gene3D" id="1.20.1070.10">
    <property type="entry name" value="Rhodopsin 7-helix transmembrane proteins"/>
    <property type="match status" value="1"/>
</dbReference>
<keyword evidence="6 12" id="KW-1133">Transmembrane helix</keyword>
<name>A0AAV7DGG8_ENGPU</name>
<feature type="transmembrane region" description="Helical" evidence="12">
    <location>
        <begin position="173"/>
        <end position="199"/>
    </location>
</feature>
<dbReference type="PROSITE" id="PS50262">
    <property type="entry name" value="G_PROTEIN_RECEP_F1_2"/>
    <property type="match status" value="1"/>
</dbReference>
<dbReference type="Proteomes" id="UP000824782">
    <property type="component" value="Unassembled WGS sequence"/>
</dbReference>
<dbReference type="EMBL" id="WNYA01000001">
    <property type="protein sequence ID" value="KAG8596291.1"/>
    <property type="molecule type" value="Genomic_DNA"/>
</dbReference>
<keyword evidence="15" id="KW-1185">Reference proteome</keyword>
<dbReference type="GO" id="GO:0005886">
    <property type="term" value="C:plasma membrane"/>
    <property type="evidence" value="ECO:0007669"/>
    <property type="project" value="UniProtKB-SubCell"/>
</dbReference>
<keyword evidence="5" id="KW-0552">Olfaction</keyword>
<evidence type="ECO:0000256" key="4">
    <source>
        <dbReference type="ARBA" id="ARBA00022692"/>
    </source>
</evidence>
<evidence type="ECO:0000256" key="2">
    <source>
        <dbReference type="ARBA" id="ARBA00022475"/>
    </source>
</evidence>
<keyword evidence="2" id="KW-1003">Cell membrane</keyword>
<keyword evidence="9" id="KW-0675">Receptor</keyword>
<keyword evidence="8 12" id="KW-0472">Membrane</keyword>
<feature type="domain" description="G-protein coupled receptors family 1 profile" evidence="13">
    <location>
        <begin position="15"/>
        <end position="263"/>
    </location>
</feature>
<dbReference type="GO" id="GO:0004930">
    <property type="term" value="F:G protein-coupled receptor activity"/>
    <property type="evidence" value="ECO:0007669"/>
    <property type="project" value="UniProtKB-KW"/>
</dbReference>
<evidence type="ECO:0000256" key="5">
    <source>
        <dbReference type="ARBA" id="ARBA00022725"/>
    </source>
</evidence>
<dbReference type="InterPro" id="IPR000276">
    <property type="entry name" value="GPCR_Rhodpsn"/>
</dbReference>
<sequence length="285" mass="32488">MFVTLLVTFILSLAGNLLIILIIRMDNRLHSPMYFFLANLSFAEMSGIITVVPKLLTTFVSENSTISKTECMMQCFFYFFIFSSVFLILAVMSWDRYLAICHPFRYTPIMRHSVCIHLVCACFITSLALILYPTIMLSKLPFCGRVVDHFFCDSAALLKLICINTLLLKLYGIIASVFILIIPAVITVISYVFIVYTVIMIPTSKGRQKTFSTCVSHLVMVTLVFGSAIFIQVRPPRHYNLEKDKMIVLVSTILAPLLNPFIYSLRNQKVKDCIKDVIKKKMQTI</sequence>
<evidence type="ECO:0000256" key="3">
    <source>
        <dbReference type="ARBA" id="ARBA00022606"/>
    </source>
</evidence>
<dbReference type="PRINTS" id="PR00245">
    <property type="entry name" value="OLFACTORYR"/>
</dbReference>
<reference evidence="14" key="1">
    <citation type="thesis" date="2020" institute="ProQuest LLC" country="789 East Eisenhower Parkway, Ann Arbor, MI, USA">
        <title>Comparative Genomics and Chromosome Evolution.</title>
        <authorList>
            <person name="Mudd A.B."/>
        </authorList>
    </citation>
    <scope>NUCLEOTIDE SEQUENCE</scope>
    <source>
        <strain evidence="14">237g6f4</strain>
        <tissue evidence="14">Blood</tissue>
    </source>
</reference>
<feature type="transmembrane region" description="Helical" evidence="12">
    <location>
        <begin position="114"/>
        <end position="132"/>
    </location>
</feature>
<dbReference type="AlphaFoldDB" id="A0AAV7DGG8"/>
<organism evidence="14 15">
    <name type="scientific">Engystomops pustulosus</name>
    <name type="common">Tungara frog</name>
    <name type="synonym">Physalaemus pustulosus</name>
    <dbReference type="NCBI Taxonomy" id="76066"/>
    <lineage>
        <taxon>Eukaryota</taxon>
        <taxon>Metazoa</taxon>
        <taxon>Chordata</taxon>
        <taxon>Craniata</taxon>
        <taxon>Vertebrata</taxon>
        <taxon>Euteleostomi</taxon>
        <taxon>Amphibia</taxon>
        <taxon>Batrachia</taxon>
        <taxon>Anura</taxon>
        <taxon>Neobatrachia</taxon>
        <taxon>Hyloidea</taxon>
        <taxon>Leptodactylidae</taxon>
        <taxon>Leiuperinae</taxon>
        <taxon>Engystomops</taxon>
    </lineage>
</organism>
<feature type="transmembrane region" description="Helical" evidence="12">
    <location>
        <begin position="35"/>
        <end position="56"/>
    </location>
</feature>
<feature type="transmembrane region" description="Helical" evidence="12">
    <location>
        <begin position="6"/>
        <end position="23"/>
    </location>
</feature>
<dbReference type="Pfam" id="PF13853">
    <property type="entry name" value="7tm_4"/>
    <property type="match status" value="1"/>
</dbReference>
<dbReference type="InterPro" id="IPR047132">
    <property type="entry name" value="Olfact_rcpt_6C-like"/>
</dbReference>
<keyword evidence="10" id="KW-0325">Glycoprotein</keyword>
<dbReference type="FunFam" id="1.20.1070.10:FF:000010">
    <property type="entry name" value="Olfactory receptor"/>
    <property type="match status" value="1"/>
</dbReference>
<comment type="caution">
    <text evidence="14">The sequence shown here is derived from an EMBL/GenBank/DDBJ whole genome shotgun (WGS) entry which is preliminary data.</text>
</comment>
<comment type="subcellular location">
    <subcellularLocation>
        <location evidence="1">Cell membrane</location>
        <topology evidence="1">Multi-pass membrane protein</topology>
    </subcellularLocation>
</comment>
<feature type="transmembrane region" description="Helical" evidence="12">
    <location>
        <begin position="211"/>
        <end position="234"/>
    </location>
</feature>
<evidence type="ECO:0000313" key="15">
    <source>
        <dbReference type="Proteomes" id="UP000824782"/>
    </source>
</evidence>
<evidence type="ECO:0000256" key="9">
    <source>
        <dbReference type="ARBA" id="ARBA00023170"/>
    </source>
</evidence>
<dbReference type="PANTHER" id="PTHR26454:SF1">
    <property type="entry name" value="OLFACTORY RECEPTOR"/>
    <property type="match status" value="1"/>
</dbReference>
<evidence type="ECO:0000256" key="11">
    <source>
        <dbReference type="ARBA" id="ARBA00023224"/>
    </source>
</evidence>
<dbReference type="GO" id="GO:0004984">
    <property type="term" value="F:olfactory receptor activity"/>
    <property type="evidence" value="ECO:0007669"/>
    <property type="project" value="InterPro"/>
</dbReference>
<protein>
    <recommendedName>
        <fullName evidence="13">G-protein coupled receptors family 1 profile domain-containing protein</fullName>
    </recommendedName>
</protein>
<keyword evidence="7" id="KW-0297">G-protein coupled receptor</keyword>
<evidence type="ECO:0000256" key="7">
    <source>
        <dbReference type="ARBA" id="ARBA00023040"/>
    </source>
</evidence>
<evidence type="ECO:0000259" key="13">
    <source>
        <dbReference type="PROSITE" id="PS50262"/>
    </source>
</evidence>
<keyword evidence="11" id="KW-0807">Transducer</keyword>
<feature type="transmembrane region" description="Helical" evidence="12">
    <location>
        <begin position="246"/>
        <end position="265"/>
    </location>
</feature>
<evidence type="ECO:0000256" key="6">
    <source>
        <dbReference type="ARBA" id="ARBA00022989"/>
    </source>
</evidence>
<evidence type="ECO:0000256" key="12">
    <source>
        <dbReference type="SAM" id="Phobius"/>
    </source>
</evidence>
<proteinExistence type="predicted"/>
<dbReference type="InterPro" id="IPR000725">
    <property type="entry name" value="Olfact_rcpt"/>
</dbReference>
<feature type="transmembrane region" description="Helical" evidence="12">
    <location>
        <begin position="76"/>
        <end position="94"/>
    </location>
</feature>
<dbReference type="SUPFAM" id="SSF81321">
    <property type="entry name" value="Family A G protein-coupled receptor-like"/>
    <property type="match status" value="1"/>
</dbReference>
<dbReference type="InterPro" id="IPR017452">
    <property type="entry name" value="GPCR_Rhodpsn_7TM"/>
</dbReference>
<keyword evidence="3" id="KW-0716">Sensory transduction</keyword>
<evidence type="ECO:0000313" key="14">
    <source>
        <dbReference type="EMBL" id="KAG8596291.1"/>
    </source>
</evidence>
<evidence type="ECO:0000256" key="8">
    <source>
        <dbReference type="ARBA" id="ARBA00023136"/>
    </source>
</evidence>
<dbReference type="PRINTS" id="PR00237">
    <property type="entry name" value="GPCRRHODOPSN"/>
</dbReference>
<dbReference type="PANTHER" id="PTHR26454">
    <property type="entry name" value="OLFACTORY RECEPTOR"/>
    <property type="match status" value="1"/>
</dbReference>
<keyword evidence="4 12" id="KW-0812">Transmembrane</keyword>